<keyword evidence="2" id="KW-1185">Reference proteome</keyword>
<sequence>MAEGRQVSSESGTQLGCSFAYGCVCCMHESVFKGATELGESLRAGNSSYKGISDNYKENVL</sequence>
<dbReference type="EMBL" id="KE344887">
    <property type="protein sequence ID" value="EXB83852.1"/>
    <property type="molecule type" value="Genomic_DNA"/>
</dbReference>
<organism evidence="1 2">
    <name type="scientific">Morus notabilis</name>
    <dbReference type="NCBI Taxonomy" id="981085"/>
    <lineage>
        <taxon>Eukaryota</taxon>
        <taxon>Viridiplantae</taxon>
        <taxon>Streptophyta</taxon>
        <taxon>Embryophyta</taxon>
        <taxon>Tracheophyta</taxon>
        <taxon>Spermatophyta</taxon>
        <taxon>Magnoliopsida</taxon>
        <taxon>eudicotyledons</taxon>
        <taxon>Gunneridae</taxon>
        <taxon>Pentapetalae</taxon>
        <taxon>rosids</taxon>
        <taxon>fabids</taxon>
        <taxon>Rosales</taxon>
        <taxon>Moraceae</taxon>
        <taxon>Moreae</taxon>
        <taxon>Morus</taxon>
    </lineage>
</organism>
<gene>
    <name evidence="1" type="ORF">L484_023459</name>
</gene>
<accession>W9RLG9</accession>
<protein>
    <submittedName>
        <fullName evidence="1">Uncharacterized protein</fullName>
    </submittedName>
</protein>
<dbReference type="PROSITE" id="PS51257">
    <property type="entry name" value="PROKAR_LIPOPROTEIN"/>
    <property type="match status" value="1"/>
</dbReference>
<name>W9RLG9_9ROSA</name>
<dbReference type="Proteomes" id="UP000030645">
    <property type="component" value="Unassembled WGS sequence"/>
</dbReference>
<evidence type="ECO:0000313" key="1">
    <source>
        <dbReference type="EMBL" id="EXB83852.1"/>
    </source>
</evidence>
<reference evidence="2" key="1">
    <citation type="submission" date="2013-01" db="EMBL/GenBank/DDBJ databases">
        <title>Draft Genome Sequence of a Mulberry Tree, Morus notabilis C.K. Schneid.</title>
        <authorList>
            <person name="He N."/>
            <person name="Zhao S."/>
        </authorList>
    </citation>
    <scope>NUCLEOTIDE SEQUENCE</scope>
</reference>
<proteinExistence type="predicted"/>
<dbReference type="AlphaFoldDB" id="W9RLG9"/>
<evidence type="ECO:0000313" key="2">
    <source>
        <dbReference type="Proteomes" id="UP000030645"/>
    </source>
</evidence>